<feature type="signal peptide" evidence="2">
    <location>
        <begin position="1"/>
        <end position="30"/>
    </location>
</feature>
<evidence type="ECO:0000256" key="2">
    <source>
        <dbReference type="SAM" id="SignalP"/>
    </source>
</evidence>
<feature type="compositionally biased region" description="Polar residues" evidence="1">
    <location>
        <begin position="154"/>
        <end position="165"/>
    </location>
</feature>
<comment type="caution">
    <text evidence="3">The sequence shown here is derived from an EMBL/GenBank/DDBJ whole genome shotgun (WGS) entry which is preliminary data.</text>
</comment>
<evidence type="ECO:0000256" key="1">
    <source>
        <dbReference type="SAM" id="MobiDB-lite"/>
    </source>
</evidence>
<feature type="compositionally biased region" description="Low complexity" evidence="1">
    <location>
        <begin position="36"/>
        <end position="57"/>
    </location>
</feature>
<proteinExistence type="predicted"/>
<evidence type="ECO:0000313" key="3">
    <source>
        <dbReference type="EMBL" id="MBS4182276.1"/>
    </source>
</evidence>
<protein>
    <submittedName>
        <fullName evidence="3">DUF3060 domain-containing protein</fullName>
    </submittedName>
</protein>
<gene>
    <name evidence="3" type="ORF">KHB02_12840</name>
</gene>
<dbReference type="AlphaFoldDB" id="A0A942SYZ6"/>
<accession>A0A942SYZ6</accession>
<dbReference type="PROSITE" id="PS51257">
    <property type="entry name" value="PROKAR_LIPOPROTEIN"/>
    <property type="match status" value="1"/>
</dbReference>
<dbReference type="EMBL" id="JAGYPE010000002">
    <property type="protein sequence ID" value="MBS4182276.1"/>
    <property type="molecule type" value="Genomic_DNA"/>
</dbReference>
<keyword evidence="2" id="KW-0732">Signal</keyword>
<dbReference type="InterPro" id="IPR021417">
    <property type="entry name" value="DUF3060"/>
</dbReference>
<dbReference type="Pfam" id="PF11259">
    <property type="entry name" value="DUF3060"/>
    <property type="match status" value="1"/>
</dbReference>
<name>A0A942SYZ6_9BACI</name>
<feature type="chain" id="PRO_5038909326" evidence="2">
    <location>
        <begin position="31"/>
        <end position="165"/>
    </location>
</feature>
<sequence>MKGTAMRTPRILAPALAAAALVTVLAGCSAADGAEATSKPSASASSKSSAATSSKPSVLPQSEVRVPDAKKTVTCNDGAAIVDQSGTEVTLNGNCAKVTVSGNDSIVHLGDVDELIVESAISRITVGTAKTITISGSGNDVLYAGDKPEKVDDQGSSNIVQAQSK</sequence>
<feature type="region of interest" description="Disordered" evidence="1">
    <location>
        <begin position="145"/>
        <end position="165"/>
    </location>
</feature>
<organism evidence="3">
    <name type="scientific">Neobacillus citreus</name>
    <dbReference type="NCBI Taxonomy" id="2833578"/>
    <lineage>
        <taxon>Bacteria</taxon>
        <taxon>Bacillati</taxon>
        <taxon>Bacillota</taxon>
        <taxon>Bacilli</taxon>
        <taxon>Bacillales</taxon>
        <taxon>Bacillaceae</taxon>
        <taxon>Neobacillus</taxon>
    </lineage>
</organism>
<reference evidence="3" key="1">
    <citation type="submission" date="2021-05" db="EMBL/GenBank/DDBJ databases">
        <title>Novel Bacillus species.</title>
        <authorList>
            <person name="Liu G."/>
        </authorList>
    </citation>
    <scope>NUCLEOTIDE SEQUENCE</scope>
    <source>
        <strain evidence="3">FJAT-50051</strain>
    </source>
</reference>
<feature type="region of interest" description="Disordered" evidence="1">
    <location>
        <begin position="36"/>
        <end position="70"/>
    </location>
</feature>